<evidence type="ECO:0000313" key="4">
    <source>
        <dbReference type="EMBL" id="GFF19392.1"/>
    </source>
</evidence>
<dbReference type="Proteomes" id="UP000452235">
    <property type="component" value="Unassembled WGS sequence"/>
</dbReference>
<dbReference type="EMBL" id="BLJY01000010">
    <property type="protein sequence ID" value="GFF19392.1"/>
    <property type="molecule type" value="Genomic_DNA"/>
</dbReference>
<evidence type="ECO:0000259" key="3">
    <source>
        <dbReference type="Pfam" id="PF00561"/>
    </source>
</evidence>
<name>A0A5M3Z9A8_ASPTE</name>
<keyword evidence="5" id="KW-1185">Reference proteome</keyword>
<feature type="domain" description="AB hydrolase-1" evidence="3">
    <location>
        <begin position="78"/>
        <end position="315"/>
    </location>
</feature>
<gene>
    <name evidence="4" type="ORF">ATEIFO6365_0010016500</name>
</gene>
<comment type="similarity">
    <text evidence="2">Belongs to the AB hydrolase superfamily. Epoxide hydrolase family.</text>
</comment>
<dbReference type="AlphaFoldDB" id="A0A5M3Z9A8"/>
<keyword evidence="1 4" id="KW-0378">Hydrolase</keyword>
<evidence type="ECO:0000256" key="1">
    <source>
        <dbReference type="ARBA" id="ARBA00022801"/>
    </source>
</evidence>
<reference evidence="4 5" key="1">
    <citation type="submission" date="2020-01" db="EMBL/GenBank/DDBJ databases">
        <title>Aspergillus terreus IFO 6365 whole genome shotgun sequence.</title>
        <authorList>
            <person name="Kanamasa S."/>
            <person name="Takahashi H."/>
        </authorList>
    </citation>
    <scope>NUCLEOTIDE SEQUENCE [LARGE SCALE GENOMIC DNA]</scope>
    <source>
        <strain evidence="4 5">IFO 6365</strain>
    </source>
</reference>
<comment type="caution">
    <text evidence="4">The sequence shown here is derived from an EMBL/GenBank/DDBJ whole genome shotgun (WGS) entry which is preliminary data.</text>
</comment>
<protein>
    <submittedName>
        <fullName evidence="4">Alpha/beta hydrolase</fullName>
    </submittedName>
</protein>
<dbReference type="Gene3D" id="3.40.50.1820">
    <property type="entry name" value="alpha/beta hydrolase"/>
    <property type="match status" value="1"/>
</dbReference>
<dbReference type="OrthoDB" id="1735926at2759"/>
<dbReference type="Pfam" id="PF00561">
    <property type="entry name" value="Abhydrolase_1"/>
    <property type="match status" value="1"/>
</dbReference>
<proteinExistence type="inferred from homology"/>
<dbReference type="InterPro" id="IPR000073">
    <property type="entry name" value="AB_hydrolase_1"/>
</dbReference>
<dbReference type="SUPFAM" id="SSF53474">
    <property type="entry name" value="alpha/beta-Hydrolases"/>
    <property type="match status" value="1"/>
</dbReference>
<accession>A0A5M3Z9A8</accession>
<evidence type="ECO:0000313" key="5">
    <source>
        <dbReference type="Proteomes" id="UP000452235"/>
    </source>
</evidence>
<dbReference type="InterPro" id="IPR029058">
    <property type="entry name" value="AB_hydrolase_fold"/>
</dbReference>
<dbReference type="VEuPathDB" id="FungiDB:ATEG_08639"/>
<dbReference type="PANTHER" id="PTHR43329">
    <property type="entry name" value="EPOXIDE HYDROLASE"/>
    <property type="match status" value="1"/>
</dbReference>
<dbReference type="GO" id="GO:0016787">
    <property type="term" value="F:hydrolase activity"/>
    <property type="evidence" value="ECO:0007669"/>
    <property type="project" value="UniProtKB-KW"/>
</dbReference>
<sequence>MTNIDKIKVAGDHRVQRQSIRINDKTYGYLTAEPASGFSRTVFLTSQWDGAIKFPSSYNMAFVWFALTALDTGDQWDSPTEPLSSYSLKSQCQDFRDFAEKLGCRRIIVGGHDWGAMFAYRFALYFPEFVTHLITFVVPYIPPSPEYVSPVDLAKSTPSFGYQAQLGSEEGIVEANTQDKDGIYRFLNTLYGGSTSDGKYAFSAMAGVDFALASQLSHTRLLDAEEMEYYMNEYARNGLRGPCNYYRIHHLNFLDELGLFTKQNTTPKIEVPTLFIRATRDTVITSTMVDVMLGYFLQLTVENVGSSHWILWERPERVNGILKEWLQQQHLIK</sequence>
<dbReference type="PRINTS" id="PR00412">
    <property type="entry name" value="EPOXHYDRLASE"/>
</dbReference>
<organism evidence="4 5">
    <name type="scientific">Aspergillus terreus</name>
    <dbReference type="NCBI Taxonomy" id="33178"/>
    <lineage>
        <taxon>Eukaryota</taxon>
        <taxon>Fungi</taxon>
        <taxon>Dikarya</taxon>
        <taxon>Ascomycota</taxon>
        <taxon>Pezizomycotina</taxon>
        <taxon>Eurotiomycetes</taxon>
        <taxon>Eurotiomycetidae</taxon>
        <taxon>Eurotiales</taxon>
        <taxon>Aspergillaceae</taxon>
        <taxon>Aspergillus</taxon>
        <taxon>Aspergillus subgen. Circumdati</taxon>
    </lineage>
</organism>
<evidence type="ECO:0000256" key="2">
    <source>
        <dbReference type="ARBA" id="ARBA00038334"/>
    </source>
</evidence>
<dbReference type="InterPro" id="IPR000639">
    <property type="entry name" value="Epox_hydrolase-like"/>
</dbReference>